<dbReference type="InterPro" id="IPR048015">
    <property type="entry name" value="NTP-PPase_MazG-like_N"/>
</dbReference>
<dbReference type="InterPro" id="IPR011551">
    <property type="entry name" value="NTP_PyrPHydrolase_MazG"/>
</dbReference>
<gene>
    <name evidence="3" type="ORF">BUY44_03190</name>
</gene>
<dbReference type="Pfam" id="PF03819">
    <property type="entry name" value="MazG"/>
    <property type="match status" value="1"/>
</dbReference>
<keyword evidence="3" id="KW-0378">Hydrolase</keyword>
<dbReference type="GO" id="GO:0046047">
    <property type="term" value="P:TTP catabolic process"/>
    <property type="evidence" value="ECO:0007669"/>
    <property type="project" value="TreeGrafter"/>
</dbReference>
<dbReference type="GO" id="GO:0046052">
    <property type="term" value="P:UTP catabolic process"/>
    <property type="evidence" value="ECO:0007669"/>
    <property type="project" value="TreeGrafter"/>
</dbReference>
<sequence length="396" mass="45461">MGHTITIVGLGNYDVEDLPLRIYRFLTQQQRAYARTLDHPVINSLQDELHFESFDYIYEANEAFDDVYQQIVDTLIEKAQTEDVVYAVPGHPRVAETTTAKLLEYNETHDDIDVKVLGGKSFIDDVFAAIGEDPNDGFTLLDGTALAENVLNIRTHTLITQVYSAMVAAEIKLTLMERYPDDFLVSIVTGAHSTGASVLRVPLYELDHHEAAFNNLTSVFVPKLTDEEAMYQDFDFAVQIIDRLVDDEKGCPWDRIQTHESLKRYLIEESFELFEAIDNEDDWHMIEELGDILLQVLLHASIGKKEGYIDIKEIIESLTAKMIRRHPHIFGEENAESVEDLNEIWKTAKNKEGKTPRLKFEKVFADHFMSLYDKTKNKDFDEETLKNYLQQGEKNS</sequence>
<dbReference type="EMBL" id="PYZL01000012">
    <property type="protein sequence ID" value="PTE74058.1"/>
    <property type="molecule type" value="Genomic_DNA"/>
</dbReference>
<protein>
    <submittedName>
        <fullName evidence="3">Nucleotide pyrophosphohydrolase</fullName>
    </submittedName>
</protein>
<dbReference type="GO" id="GO:0046076">
    <property type="term" value="P:dTTP catabolic process"/>
    <property type="evidence" value="ECO:0007669"/>
    <property type="project" value="TreeGrafter"/>
</dbReference>
<accession>A0A2T4KJ56</accession>
<feature type="domain" description="Tetrapyrrole methylase" evidence="1">
    <location>
        <begin position="4"/>
        <end position="206"/>
    </location>
</feature>
<dbReference type="Gene3D" id="3.40.1010.10">
    <property type="entry name" value="Cobalt-precorrin-4 Transmethylase, Domain 1"/>
    <property type="match status" value="1"/>
</dbReference>
<dbReference type="InterPro" id="IPR035013">
    <property type="entry name" value="YabN_N"/>
</dbReference>
<dbReference type="InterPro" id="IPR004518">
    <property type="entry name" value="MazG-like_dom"/>
</dbReference>
<reference evidence="3 4" key="1">
    <citation type="journal article" date="2016" name="Front. Microbiol.">
        <title>Comprehensive Phylogenetic Analysis of Bovine Non-aureus Staphylococci Species Based on Whole-Genome Sequencing.</title>
        <authorList>
            <person name="Naushad S."/>
            <person name="Barkema H.W."/>
            <person name="Luby C."/>
            <person name="Condas L.A."/>
            <person name="Nobrega D.B."/>
            <person name="Carson D.A."/>
            <person name="De Buck J."/>
        </authorList>
    </citation>
    <scope>NUCLEOTIDE SEQUENCE [LARGE SCALE GENOMIC DNA]</scope>
    <source>
        <strain evidence="3 4">SNUC 761</strain>
    </source>
</reference>
<evidence type="ECO:0000259" key="1">
    <source>
        <dbReference type="Pfam" id="PF00590"/>
    </source>
</evidence>
<dbReference type="InterPro" id="IPR014777">
    <property type="entry name" value="4pyrrole_Mease_sub1"/>
</dbReference>
<dbReference type="SUPFAM" id="SSF101386">
    <property type="entry name" value="all-alpha NTP pyrophosphatases"/>
    <property type="match status" value="1"/>
</dbReference>
<dbReference type="GO" id="GO:0006950">
    <property type="term" value="P:response to stress"/>
    <property type="evidence" value="ECO:0007669"/>
    <property type="project" value="UniProtKB-ARBA"/>
</dbReference>
<proteinExistence type="predicted"/>
<dbReference type="GO" id="GO:0046061">
    <property type="term" value="P:dATP catabolic process"/>
    <property type="evidence" value="ECO:0007669"/>
    <property type="project" value="TreeGrafter"/>
</dbReference>
<dbReference type="SUPFAM" id="SSF53790">
    <property type="entry name" value="Tetrapyrrole methylase"/>
    <property type="match status" value="1"/>
</dbReference>
<dbReference type="GO" id="GO:0008168">
    <property type="term" value="F:methyltransferase activity"/>
    <property type="evidence" value="ECO:0007669"/>
    <property type="project" value="InterPro"/>
</dbReference>
<comment type="caution">
    <text evidence="3">The sequence shown here is derived from an EMBL/GenBank/DDBJ whole genome shotgun (WGS) entry which is preliminary data.</text>
</comment>
<dbReference type="PANTHER" id="PTHR30522:SF0">
    <property type="entry name" value="NUCLEOSIDE TRIPHOSPHATE PYROPHOSPHOHYDROLASE"/>
    <property type="match status" value="1"/>
</dbReference>
<dbReference type="GO" id="GO:0047429">
    <property type="term" value="F:nucleoside triphosphate diphosphatase activity"/>
    <property type="evidence" value="ECO:0007669"/>
    <property type="project" value="TreeGrafter"/>
</dbReference>
<dbReference type="PIRSF" id="PIRSF002845">
    <property type="entry name" value="Ttrprl_mtas_MazG"/>
    <property type="match status" value="1"/>
</dbReference>
<evidence type="ECO:0000313" key="4">
    <source>
        <dbReference type="Proteomes" id="UP000242547"/>
    </source>
</evidence>
<dbReference type="PANTHER" id="PTHR30522">
    <property type="entry name" value="NUCLEOSIDE TRIPHOSPHATE PYROPHOSPHOHYDROLASE"/>
    <property type="match status" value="1"/>
</dbReference>
<dbReference type="Gene3D" id="1.10.287.1080">
    <property type="entry name" value="MazG-like"/>
    <property type="match status" value="1"/>
</dbReference>
<dbReference type="AlphaFoldDB" id="A0A2T4KJ56"/>
<dbReference type="InterPro" id="IPR000878">
    <property type="entry name" value="4pyrrol_Mease"/>
</dbReference>
<dbReference type="GO" id="GO:0046081">
    <property type="term" value="P:dUTP catabolic process"/>
    <property type="evidence" value="ECO:0007669"/>
    <property type="project" value="TreeGrafter"/>
</dbReference>
<dbReference type="Pfam" id="PF00590">
    <property type="entry name" value="TP_methylase"/>
    <property type="match status" value="1"/>
</dbReference>
<feature type="domain" description="NTP pyrophosphohydrolase MazG-like" evidence="2">
    <location>
        <begin position="257"/>
        <end position="330"/>
    </location>
</feature>
<dbReference type="Proteomes" id="UP000242547">
    <property type="component" value="Unassembled WGS sequence"/>
</dbReference>
<organism evidence="3 4">
    <name type="scientific">Staphylococcus devriesei</name>
    <dbReference type="NCBI Taxonomy" id="586733"/>
    <lineage>
        <taxon>Bacteria</taxon>
        <taxon>Bacillati</taxon>
        <taxon>Bacillota</taxon>
        <taxon>Bacilli</taxon>
        <taxon>Bacillales</taxon>
        <taxon>Staphylococcaceae</taxon>
        <taxon>Staphylococcus</taxon>
    </lineage>
</organism>
<evidence type="ECO:0000313" key="3">
    <source>
        <dbReference type="EMBL" id="PTE74058.1"/>
    </source>
</evidence>
<dbReference type="InterPro" id="IPR035996">
    <property type="entry name" value="4pyrrol_Methylase_sf"/>
</dbReference>
<dbReference type="FunFam" id="1.10.287.1080:FF:000001">
    <property type="entry name" value="Nucleoside triphosphate pyrophosphohydrolase"/>
    <property type="match status" value="1"/>
</dbReference>
<dbReference type="GO" id="GO:0006203">
    <property type="term" value="P:dGTP catabolic process"/>
    <property type="evidence" value="ECO:0007669"/>
    <property type="project" value="TreeGrafter"/>
</dbReference>
<name>A0A2T4KJ56_9STAP</name>
<dbReference type="RefSeq" id="WP_107505804.1">
    <property type="nucleotide sequence ID" value="NZ_CP130489.1"/>
</dbReference>
<dbReference type="CDD" id="cd11723">
    <property type="entry name" value="YabN_N_like"/>
    <property type="match status" value="1"/>
</dbReference>
<dbReference type="CDD" id="cd11528">
    <property type="entry name" value="NTP-PPase_MazG_Nterm"/>
    <property type="match status" value="1"/>
</dbReference>
<evidence type="ECO:0000259" key="2">
    <source>
        <dbReference type="Pfam" id="PF03819"/>
    </source>
</evidence>
<dbReference type="InterPro" id="IPR024180">
    <property type="entry name" value="Tetrapyrrole_Mease/MazG_pred"/>
</dbReference>